<feature type="transmembrane region" description="Helical" evidence="1">
    <location>
        <begin position="46"/>
        <end position="63"/>
    </location>
</feature>
<accession>A0A8H5HLN5</accession>
<organism evidence="2 3">
    <name type="scientific">Collybiopsis confluens</name>
    <dbReference type="NCBI Taxonomy" id="2823264"/>
    <lineage>
        <taxon>Eukaryota</taxon>
        <taxon>Fungi</taxon>
        <taxon>Dikarya</taxon>
        <taxon>Basidiomycota</taxon>
        <taxon>Agaricomycotina</taxon>
        <taxon>Agaricomycetes</taxon>
        <taxon>Agaricomycetidae</taxon>
        <taxon>Agaricales</taxon>
        <taxon>Marasmiineae</taxon>
        <taxon>Omphalotaceae</taxon>
        <taxon>Collybiopsis</taxon>
    </lineage>
</organism>
<evidence type="ECO:0000256" key="1">
    <source>
        <dbReference type="SAM" id="Phobius"/>
    </source>
</evidence>
<gene>
    <name evidence="2" type="ORF">D9757_006733</name>
</gene>
<sequence length="277" mass="30018">MEEAPLATTLHDMQNPAYQWAESKPVEGDSPSRSRPHLGAEDVRQGYIMIILSFLLAVLVAYINHVLFSRLDGTETGNHASQFGVTVAKNIFPAAVGLLLLIGLKQCLSQAALYLLRLSSHPLSLVNLITSPPSFQNTFSILFQSSLRLRILWFVLLTAIAQAVALASLFVPGALTVRHSPSRVQSLEVPTIDFGLIDQTISCIDVFASERTENSLFFGLTQPSPLWRSTVSRAALSPIAPTWDPPAGCSSGCAYNFSYYAPALKPSCQNTISGPAE</sequence>
<name>A0A8H5HLN5_9AGAR</name>
<keyword evidence="1" id="KW-1133">Transmembrane helix</keyword>
<feature type="transmembrane region" description="Helical" evidence="1">
    <location>
        <begin position="151"/>
        <end position="175"/>
    </location>
</feature>
<comment type="caution">
    <text evidence="2">The sequence shown here is derived from an EMBL/GenBank/DDBJ whole genome shotgun (WGS) entry which is preliminary data.</text>
</comment>
<evidence type="ECO:0000313" key="2">
    <source>
        <dbReference type="EMBL" id="KAF5385572.1"/>
    </source>
</evidence>
<keyword evidence="1" id="KW-0472">Membrane</keyword>
<proteinExistence type="predicted"/>
<keyword evidence="1" id="KW-0812">Transmembrane</keyword>
<dbReference type="Proteomes" id="UP000518752">
    <property type="component" value="Unassembled WGS sequence"/>
</dbReference>
<reference evidence="2 3" key="1">
    <citation type="journal article" date="2020" name="ISME J.">
        <title>Uncovering the hidden diversity of litter-decomposition mechanisms in mushroom-forming fungi.</title>
        <authorList>
            <person name="Floudas D."/>
            <person name="Bentzer J."/>
            <person name="Ahren D."/>
            <person name="Johansson T."/>
            <person name="Persson P."/>
            <person name="Tunlid A."/>
        </authorList>
    </citation>
    <scope>NUCLEOTIDE SEQUENCE [LARGE SCALE GENOMIC DNA]</scope>
    <source>
        <strain evidence="2 3">CBS 406.79</strain>
    </source>
</reference>
<protein>
    <submittedName>
        <fullName evidence="2">Uncharacterized protein</fullName>
    </submittedName>
</protein>
<feature type="transmembrane region" description="Helical" evidence="1">
    <location>
        <begin position="83"/>
        <end position="104"/>
    </location>
</feature>
<evidence type="ECO:0000313" key="3">
    <source>
        <dbReference type="Proteomes" id="UP000518752"/>
    </source>
</evidence>
<dbReference type="OrthoDB" id="3158487at2759"/>
<dbReference type="AlphaFoldDB" id="A0A8H5HLN5"/>
<dbReference type="EMBL" id="JAACJN010000039">
    <property type="protein sequence ID" value="KAF5385572.1"/>
    <property type="molecule type" value="Genomic_DNA"/>
</dbReference>
<keyword evidence="3" id="KW-1185">Reference proteome</keyword>